<protein>
    <submittedName>
        <fullName evidence="1">Uncharacterized protein</fullName>
    </submittedName>
</protein>
<dbReference type="AlphaFoldDB" id="A0AAQ3UB33"/>
<dbReference type="Proteomes" id="UP001341281">
    <property type="component" value="Chromosome 08"/>
</dbReference>
<name>A0AAQ3UB33_PASNO</name>
<gene>
    <name evidence="1" type="ORF">U9M48_035360</name>
</gene>
<reference evidence="1 2" key="1">
    <citation type="submission" date="2024-02" db="EMBL/GenBank/DDBJ databases">
        <title>High-quality chromosome-scale genome assembly of Pensacola bahiagrass (Paspalum notatum Flugge var. saurae).</title>
        <authorList>
            <person name="Vega J.M."/>
            <person name="Podio M."/>
            <person name="Orjuela J."/>
            <person name="Siena L.A."/>
            <person name="Pessino S.C."/>
            <person name="Combes M.C."/>
            <person name="Mariac C."/>
            <person name="Albertini E."/>
            <person name="Pupilli F."/>
            <person name="Ortiz J.P.A."/>
            <person name="Leblanc O."/>
        </authorList>
    </citation>
    <scope>NUCLEOTIDE SEQUENCE [LARGE SCALE GENOMIC DNA]</scope>
    <source>
        <strain evidence="1">R1</strain>
        <tissue evidence="1">Leaf</tissue>
    </source>
</reference>
<evidence type="ECO:0000313" key="1">
    <source>
        <dbReference type="EMBL" id="WVZ88893.1"/>
    </source>
</evidence>
<sequence length="67" mass="7211">MALRNNNGPKRGSLGGTPSGILVAIDVSSCGGSDEIYQEMVKLVRIKRQQAPCKVVLLKDNKTPLIM</sequence>
<evidence type="ECO:0000313" key="2">
    <source>
        <dbReference type="Proteomes" id="UP001341281"/>
    </source>
</evidence>
<organism evidence="1 2">
    <name type="scientific">Paspalum notatum var. saurae</name>
    <dbReference type="NCBI Taxonomy" id="547442"/>
    <lineage>
        <taxon>Eukaryota</taxon>
        <taxon>Viridiplantae</taxon>
        <taxon>Streptophyta</taxon>
        <taxon>Embryophyta</taxon>
        <taxon>Tracheophyta</taxon>
        <taxon>Spermatophyta</taxon>
        <taxon>Magnoliopsida</taxon>
        <taxon>Liliopsida</taxon>
        <taxon>Poales</taxon>
        <taxon>Poaceae</taxon>
        <taxon>PACMAD clade</taxon>
        <taxon>Panicoideae</taxon>
        <taxon>Andropogonodae</taxon>
        <taxon>Paspaleae</taxon>
        <taxon>Paspalinae</taxon>
        <taxon>Paspalum</taxon>
    </lineage>
</organism>
<keyword evidence="2" id="KW-1185">Reference proteome</keyword>
<accession>A0AAQ3UB33</accession>
<proteinExistence type="predicted"/>
<dbReference type="EMBL" id="CP144752">
    <property type="protein sequence ID" value="WVZ88893.1"/>
    <property type="molecule type" value="Genomic_DNA"/>
</dbReference>